<dbReference type="SUPFAM" id="SSF52540">
    <property type="entry name" value="P-loop containing nucleoside triphosphate hydrolases"/>
    <property type="match status" value="1"/>
</dbReference>
<keyword evidence="6" id="KW-0547">Nucleotide-binding</keyword>
<dbReference type="PANTHER" id="PTHR21087:SF16">
    <property type="entry name" value="SHIKIMATE KINASE 1, CHLOROPLASTIC"/>
    <property type="match status" value="1"/>
</dbReference>
<accession>A0A0F9JUH5</accession>
<comment type="catalytic activity">
    <reaction evidence="10">
        <text>shikimate + ATP = 3-phosphoshikimate + ADP + H(+)</text>
        <dbReference type="Rhea" id="RHEA:13121"/>
        <dbReference type="ChEBI" id="CHEBI:15378"/>
        <dbReference type="ChEBI" id="CHEBI:30616"/>
        <dbReference type="ChEBI" id="CHEBI:36208"/>
        <dbReference type="ChEBI" id="CHEBI:145989"/>
        <dbReference type="ChEBI" id="CHEBI:456216"/>
        <dbReference type="EC" id="2.7.1.71"/>
    </reaction>
</comment>
<protein>
    <recommendedName>
        <fullName evidence="3">shikimate kinase</fullName>
        <ecNumber evidence="3">2.7.1.71</ecNumber>
    </recommendedName>
</protein>
<evidence type="ECO:0000256" key="8">
    <source>
        <dbReference type="ARBA" id="ARBA00022840"/>
    </source>
</evidence>
<keyword evidence="9" id="KW-0057">Aromatic amino acid biosynthesis</keyword>
<evidence type="ECO:0000256" key="5">
    <source>
        <dbReference type="ARBA" id="ARBA00022679"/>
    </source>
</evidence>
<reference evidence="11" key="1">
    <citation type="journal article" date="2015" name="Nature">
        <title>Complex archaea that bridge the gap between prokaryotes and eukaryotes.</title>
        <authorList>
            <person name="Spang A."/>
            <person name="Saw J.H."/>
            <person name="Jorgensen S.L."/>
            <person name="Zaremba-Niedzwiedzka K."/>
            <person name="Martijn J."/>
            <person name="Lind A.E."/>
            <person name="van Eijk R."/>
            <person name="Schleper C."/>
            <person name="Guy L."/>
            <person name="Ettema T.J."/>
        </authorList>
    </citation>
    <scope>NUCLEOTIDE SEQUENCE</scope>
</reference>
<name>A0A0F9JUH5_9ZZZZ</name>
<dbReference type="EC" id="2.7.1.71" evidence="3"/>
<keyword evidence="4" id="KW-0028">Amino-acid biosynthesis</keyword>
<dbReference type="GO" id="GO:0005524">
    <property type="term" value="F:ATP binding"/>
    <property type="evidence" value="ECO:0007669"/>
    <property type="project" value="UniProtKB-KW"/>
</dbReference>
<gene>
    <name evidence="11" type="ORF">LCGC14_1411460</name>
</gene>
<dbReference type="Pfam" id="PF01202">
    <property type="entry name" value="SKI"/>
    <property type="match status" value="1"/>
</dbReference>
<dbReference type="GO" id="GO:0009073">
    <property type="term" value="P:aromatic amino acid family biosynthetic process"/>
    <property type="evidence" value="ECO:0007669"/>
    <property type="project" value="UniProtKB-KW"/>
</dbReference>
<dbReference type="Gene3D" id="3.40.50.300">
    <property type="entry name" value="P-loop containing nucleotide triphosphate hydrolases"/>
    <property type="match status" value="1"/>
</dbReference>
<dbReference type="UniPathway" id="UPA00053">
    <property type="reaction ID" value="UER00088"/>
</dbReference>
<dbReference type="InterPro" id="IPR000623">
    <property type="entry name" value="Shikimate_kinase/TSH1"/>
</dbReference>
<dbReference type="CDD" id="cd00464">
    <property type="entry name" value="SK"/>
    <property type="match status" value="1"/>
</dbReference>
<dbReference type="PROSITE" id="PS01128">
    <property type="entry name" value="SHIKIMATE_KINASE"/>
    <property type="match status" value="1"/>
</dbReference>
<dbReference type="GO" id="GO:0004765">
    <property type="term" value="F:shikimate kinase activity"/>
    <property type="evidence" value="ECO:0007669"/>
    <property type="project" value="UniProtKB-EC"/>
</dbReference>
<organism evidence="11">
    <name type="scientific">marine sediment metagenome</name>
    <dbReference type="NCBI Taxonomy" id="412755"/>
    <lineage>
        <taxon>unclassified sequences</taxon>
        <taxon>metagenomes</taxon>
        <taxon>ecological metagenomes</taxon>
    </lineage>
</organism>
<comment type="pathway">
    <text evidence="1">Metabolic intermediate biosynthesis; chorismate biosynthesis; chorismate from D-erythrose 4-phosphate and phosphoenolpyruvate: step 5/7.</text>
</comment>
<evidence type="ECO:0000256" key="7">
    <source>
        <dbReference type="ARBA" id="ARBA00022777"/>
    </source>
</evidence>
<dbReference type="PANTHER" id="PTHR21087">
    <property type="entry name" value="SHIKIMATE KINASE"/>
    <property type="match status" value="1"/>
</dbReference>
<evidence type="ECO:0000256" key="3">
    <source>
        <dbReference type="ARBA" id="ARBA00012154"/>
    </source>
</evidence>
<evidence type="ECO:0000313" key="11">
    <source>
        <dbReference type="EMBL" id="KKM73343.1"/>
    </source>
</evidence>
<keyword evidence="8" id="KW-0067">ATP-binding</keyword>
<dbReference type="EMBL" id="LAZR01009315">
    <property type="protein sequence ID" value="KKM73343.1"/>
    <property type="molecule type" value="Genomic_DNA"/>
</dbReference>
<keyword evidence="5" id="KW-0808">Transferase</keyword>
<dbReference type="InterPro" id="IPR027417">
    <property type="entry name" value="P-loop_NTPase"/>
</dbReference>
<dbReference type="InterPro" id="IPR023000">
    <property type="entry name" value="Shikimate_kinase_CS"/>
</dbReference>
<keyword evidence="7" id="KW-0418">Kinase</keyword>
<dbReference type="HAMAP" id="MF_00109">
    <property type="entry name" value="Shikimate_kinase"/>
    <property type="match status" value="1"/>
</dbReference>
<dbReference type="InterPro" id="IPR031322">
    <property type="entry name" value="Shikimate/glucono_kinase"/>
</dbReference>
<sequence>MKNIVLIGFMGSGKTAVGKQLGERLGLPFKDTDSLIEERLGQKINAIFADKGEAFFRDMESQIIDELTAKDNQVLSCGGGAILRNENVNYLRQNGTLIYLKAPFAVLYNRIKSSSNRPLLTSNEPEKTARMLWEARQKVYESAADLSLDTSKKSIEQIVKEIEKLVS</sequence>
<evidence type="ECO:0000256" key="1">
    <source>
        <dbReference type="ARBA" id="ARBA00004842"/>
    </source>
</evidence>
<proteinExistence type="inferred from homology"/>
<evidence type="ECO:0000256" key="4">
    <source>
        <dbReference type="ARBA" id="ARBA00022605"/>
    </source>
</evidence>
<evidence type="ECO:0000256" key="6">
    <source>
        <dbReference type="ARBA" id="ARBA00022741"/>
    </source>
</evidence>
<comment type="similarity">
    <text evidence="2">Belongs to the shikimate kinase family.</text>
</comment>
<evidence type="ECO:0000256" key="2">
    <source>
        <dbReference type="ARBA" id="ARBA00006997"/>
    </source>
</evidence>
<dbReference type="GO" id="GO:0008652">
    <property type="term" value="P:amino acid biosynthetic process"/>
    <property type="evidence" value="ECO:0007669"/>
    <property type="project" value="UniProtKB-KW"/>
</dbReference>
<evidence type="ECO:0000256" key="10">
    <source>
        <dbReference type="ARBA" id="ARBA00048567"/>
    </source>
</evidence>
<evidence type="ECO:0000256" key="9">
    <source>
        <dbReference type="ARBA" id="ARBA00023141"/>
    </source>
</evidence>
<dbReference type="GO" id="GO:0009423">
    <property type="term" value="P:chorismate biosynthetic process"/>
    <property type="evidence" value="ECO:0007669"/>
    <property type="project" value="UniProtKB-UniPathway"/>
</dbReference>
<dbReference type="GO" id="GO:0005829">
    <property type="term" value="C:cytosol"/>
    <property type="evidence" value="ECO:0007669"/>
    <property type="project" value="TreeGrafter"/>
</dbReference>
<dbReference type="AlphaFoldDB" id="A0A0F9JUH5"/>
<comment type="caution">
    <text evidence="11">The sequence shown here is derived from an EMBL/GenBank/DDBJ whole genome shotgun (WGS) entry which is preliminary data.</text>
</comment>
<dbReference type="PRINTS" id="PR01100">
    <property type="entry name" value="SHIKIMTKNASE"/>
</dbReference>